<keyword evidence="3" id="KW-1185">Reference proteome</keyword>
<keyword evidence="1" id="KW-1133">Transmembrane helix</keyword>
<proteinExistence type="predicted"/>
<dbReference type="EMBL" id="KL198038">
    <property type="protein sequence ID" value="KDQ14345.1"/>
    <property type="molecule type" value="Genomic_DNA"/>
</dbReference>
<gene>
    <name evidence="2" type="ORF">BOTBODRAFT_349519</name>
</gene>
<keyword evidence="1" id="KW-0812">Transmembrane</keyword>
<evidence type="ECO:0000313" key="2">
    <source>
        <dbReference type="EMBL" id="KDQ14345.1"/>
    </source>
</evidence>
<keyword evidence="1" id="KW-0472">Membrane</keyword>
<dbReference type="InParanoid" id="A0A067MI32"/>
<evidence type="ECO:0000256" key="1">
    <source>
        <dbReference type="SAM" id="Phobius"/>
    </source>
</evidence>
<dbReference type="AlphaFoldDB" id="A0A067MI32"/>
<accession>A0A067MI32</accession>
<feature type="transmembrane region" description="Helical" evidence="1">
    <location>
        <begin position="54"/>
        <end position="76"/>
    </location>
</feature>
<dbReference type="HOGENOM" id="CLU_2483070_0_0_1"/>
<evidence type="ECO:0000313" key="3">
    <source>
        <dbReference type="Proteomes" id="UP000027195"/>
    </source>
</evidence>
<dbReference type="Proteomes" id="UP000027195">
    <property type="component" value="Unassembled WGS sequence"/>
</dbReference>
<evidence type="ECO:0008006" key="4">
    <source>
        <dbReference type="Google" id="ProtNLM"/>
    </source>
</evidence>
<organism evidence="2 3">
    <name type="scientific">Botryobasidium botryosum (strain FD-172 SS1)</name>
    <dbReference type="NCBI Taxonomy" id="930990"/>
    <lineage>
        <taxon>Eukaryota</taxon>
        <taxon>Fungi</taxon>
        <taxon>Dikarya</taxon>
        <taxon>Basidiomycota</taxon>
        <taxon>Agaricomycotina</taxon>
        <taxon>Agaricomycetes</taxon>
        <taxon>Cantharellales</taxon>
        <taxon>Botryobasidiaceae</taxon>
        <taxon>Botryobasidium</taxon>
    </lineage>
</organism>
<name>A0A067MI32_BOTB1</name>
<protein>
    <recommendedName>
        <fullName evidence="4">Transmembrane protein</fullName>
    </recommendedName>
</protein>
<reference evidence="3" key="1">
    <citation type="journal article" date="2014" name="Proc. Natl. Acad. Sci. U.S.A.">
        <title>Extensive sampling of basidiomycete genomes demonstrates inadequacy of the white-rot/brown-rot paradigm for wood decay fungi.</title>
        <authorList>
            <person name="Riley R."/>
            <person name="Salamov A.A."/>
            <person name="Brown D.W."/>
            <person name="Nagy L.G."/>
            <person name="Floudas D."/>
            <person name="Held B.W."/>
            <person name="Levasseur A."/>
            <person name="Lombard V."/>
            <person name="Morin E."/>
            <person name="Otillar R."/>
            <person name="Lindquist E.A."/>
            <person name="Sun H."/>
            <person name="LaButti K.M."/>
            <person name="Schmutz J."/>
            <person name="Jabbour D."/>
            <person name="Luo H."/>
            <person name="Baker S.E."/>
            <person name="Pisabarro A.G."/>
            <person name="Walton J.D."/>
            <person name="Blanchette R.A."/>
            <person name="Henrissat B."/>
            <person name="Martin F."/>
            <person name="Cullen D."/>
            <person name="Hibbett D.S."/>
            <person name="Grigoriev I.V."/>
        </authorList>
    </citation>
    <scope>NUCLEOTIDE SEQUENCE [LARGE SCALE GENOMIC DNA]</scope>
    <source>
        <strain evidence="3">FD-172 SS1</strain>
    </source>
</reference>
<sequence>MGCLLFCRGWCRCRRHFFFFCVRAWVSIHPRVVNFDVHCVNEIRGLMRIVVFNIWGVILFVLAMGTGVSWLARWFLSSCQLAIKRGA</sequence>